<evidence type="ECO:0000313" key="2">
    <source>
        <dbReference type="Proteomes" id="UP001596620"/>
    </source>
</evidence>
<comment type="caution">
    <text evidence="1">The sequence shown here is derived from an EMBL/GenBank/DDBJ whole genome shotgun (WGS) entry which is preliminary data.</text>
</comment>
<protein>
    <recommendedName>
        <fullName evidence="3">DNA-binding protein</fullName>
    </recommendedName>
</protein>
<dbReference type="RefSeq" id="WP_382358818.1">
    <property type="nucleotide sequence ID" value="NZ_JBHTGR010000019.1"/>
</dbReference>
<proteinExistence type="predicted"/>
<keyword evidence="2" id="KW-1185">Reference proteome</keyword>
<organism evidence="1 2">
    <name type="scientific">Lentibacillus kimchii</name>
    <dbReference type="NCBI Taxonomy" id="1542911"/>
    <lineage>
        <taxon>Bacteria</taxon>
        <taxon>Bacillati</taxon>
        <taxon>Bacillota</taxon>
        <taxon>Bacilli</taxon>
        <taxon>Bacillales</taxon>
        <taxon>Bacillaceae</taxon>
        <taxon>Lentibacillus</taxon>
    </lineage>
</organism>
<evidence type="ECO:0008006" key="3">
    <source>
        <dbReference type="Google" id="ProtNLM"/>
    </source>
</evidence>
<dbReference type="EMBL" id="JBHTGR010000019">
    <property type="protein sequence ID" value="MFC7747298.1"/>
    <property type="molecule type" value="Genomic_DNA"/>
</dbReference>
<sequence>MALYNVRDALKLLQAYKITSHEESVRRWLRQGYIKGIPPKSRKEGWLIQEANLLAFIRARMPEHMDTYPSNTTNDVKEDTREAIRAEMWWELARKNLFEDALEVKKSSVRACVEHMGLSKAFETYAWGYLQQHKRGYATPRIPYLLEAALFDGHRIKLDTAYETKEEQILFAVLEHLRQEKVT</sequence>
<dbReference type="Proteomes" id="UP001596620">
    <property type="component" value="Unassembled WGS sequence"/>
</dbReference>
<accession>A0ABW2UZ66</accession>
<reference evidence="2" key="1">
    <citation type="journal article" date="2019" name="Int. J. Syst. Evol. Microbiol.">
        <title>The Global Catalogue of Microorganisms (GCM) 10K type strain sequencing project: providing services to taxonomists for standard genome sequencing and annotation.</title>
        <authorList>
            <consortium name="The Broad Institute Genomics Platform"/>
            <consortium name="The Broad Institute Genome Sequencing Center for Infectious Disease"/>
            <person name="Wu L."/>
            <person name="Ma J."/>
        </authorList>
    </citation>
    <scope>NUCLEOTIDE SEQUENCE [LARGE SCALE GENOMIC DNA]</scope>
    <source>
        <strain evidence="2">JCM 30234</strain>
    </source>
</reference>
<name>A0ABW2UZ66_9BACI</name>
<gene>
    <name evidence="1" type="ORF">ACFQU8_08630</name>
</gene>
<evidence type="ECO:0000313" key="1">
    <source>
        <dbReference type="EMBL" id="MFC7747298.1"/>
    </source>
</evidence>